<keyword evidence="8 15" id="KW-1133">Transmembrane helix</keyword>
<evidence type="ECO:0000259" key="16">
    <source>
        <dbReference type="PROSITE" id="PS50038"/>
    </source>
</evidence>
<evidence type="ECO:0000256" key="13">
    <source>
        <dbReference type="PROSITE-ProRule" id="PRU00090"/>
    </source>
</evidence>
<dbReference type="AlphaFoldDB" id="A0AAD4MTL8"/>
<dbReference type="GO" id="GO:0035567">
    <property type="term" value="P:non-canonical Wnt signaling pathway"/>
    <property type="evidence" value="ECO:0007669"/>
    <property type="project" value="TreeGrafter"/>
</dbReference>
<dbReference type="PANTHER" id="PTHR11309:SF126">
    <property type="entry name" value="FRIZZLED-2"/>
    <property type="match status" value="1"/>
</dbReference>
<dbReference type="GO" id="GO:0097402">
    <property type="term" value="P:neuroblast migration"/>
    <property type="evidence" value="ECO:0007669"/>
    <property type="project" value="UniProtKB-ARBA"/>
</dbReference>
<comment type="subcellular location">
    <subcellularLocation>
        <location evidence="1">Cell membrane</location>
        <topology evidence="1">Multi-pass membrane protein</topology>
    </subcellularLocation>
</comment>
<dbReference type="GO" id="GO:0005886">
    <property type="term" value="C:plasma membrane"/>
    <property type="evidence" value="ECO:0007669"/>
    <property type="project" value="UniProtKB-SubCell"/>
</dbReference>
<feature type="transmembrane region" description="Helical" evidence="15">
    <location>
        <begin position="383"/>
        <end position="409"/>
    </location>
</feature>
<dbReference type="SUPFAM" id="SSF63501">
    <property type="entry name" value="Frizzled cysteine-rich domain"/>
    <property type="match status" value="1"/>
</dbReference>
<evidence type="ECO:0000313" key="18">
    <source>
        <dbReference type="EMBL" id="KAI1705757.1"/>
    </source>
</evidence>
<feature type="transmembrane region" description="Helical" evidence="15">
    <location>
        <begin position="322"/>
        <end position="342"/>
    </location>
</feature>
<feature type="domain" description="FZ" evidence="16">
    <location>
        <begin position="68"/>
        <end position="192"/>
    </location>
</feature>
<evidence type="ECO:0000256" key="4">
    <source>
        <dbReference type="ARBA" id="ARBA00022475"/>
    </source>
</evidence>
<dbReference type="InterPro" id="IPR015526">
    <property type="entry name" value="Frizzled/SFRP"/>
</dbReference>
<evidence type="ECO:0000256" key="3">
    <source>
        <dbReference type="ARBA" id="ARBA00022473"/>
    </source>
</evidence>
<evidence type="ECO:0000256" key="10">
    <source>
        <dbReference type="ARBA" id="ARBA00023157"/>
    </source>
</evidence>
<gene>
    <name evidence="18" type="ORF">DdX_13368</name>
</gene>
<feature type="transmembrane region" description="Helical" evidence="15">
    <location>
        <begin position="516"/>
        <end position="540"/>
    </location>
</feature>
<feature type="disulfide bond" evidence="13">
    <location>
        <begin position="81"/>
        <end position="127"/>
    </location>
</feature>
<comment type="caution">
    <text evidence="13">Lacks conserved residue(s) required for the propagation of feature annotation.</text>
</comment>
<dbReference type="Gene3D" id="1.20.1070.10">
    <property type="entry name" value="Rhodopsin 7-helix transmembrane proteins"/>
    <property type="match status" value="1"/>
</dbReference>
<dbReference type="GO" id="GO:0042813">
    <property type="term" value="F:Wnt receptor activity"/>
    <property type="evidence" value="ECO:0007669"/>
    <property type="project" value="TreeGrafter"/>
</dbReference>
<evidence type="ECO:0000256" key="11">
    <source>
        <dbReference type="ARBA" id="ARBA00023170"/>
    </source>
</evidence>
<comment type="caution">
    <text evidence="18">The sequence shown here is derived from an EMBL/GenBank/DDBJ whole genome shotgun (WGS) entry which is preliminary data.</text>
</comment>
<dbReference type="GO" id="GO:1904937">
    <property type="term" value="P:sensory neuron migration"/>
    <property type="evidence" value="ECO:0007669"/>
    <property type="project" value="UniProtKB-ARBA"/>
</dbReference>
<evidence type="ECO:0000256" key="5">
    <source>
        <dbReference type="ARBA" id="ARBA00022687"/>
    </source>
</evidence>
<dbReference type="SMART" id="SM01330">
    <property type="entry name" value="Frizzled"/>
    <property type="match status" value="1"/>
</dbReference>
<feature type="compositionally biased region" description="Polar residues" evidence="14">
    <location>
        <begin position="8"/>
        <end position="17"/>
    </location>
</feature>
<keyword evidence="6 15" id="KW-0812">Transmembrane</keyword>
<feature type="region of interest" description="Disordered" evidence="14">
    <location>
        <begin position="184"/>
        <end position="230"/>
    </location>
</feature>
<protein>
    <submittedName>
        <fullName evidence="18">Frizzled/Smoothened family membrane region domain-containing protein</fullName>
    </submittedName>
</protein>
<keyword evidence="4" id="KW-1003">Cell membrane</keyword>
<dbReference type="InterPro" id="IPR020067">
    <property type="entry name" value="Frizzled_dom"/>
</dbReference>
<evidence type="ECO:0000259" key="17">
    <source>
        <dbReference type="PROSITE" id="PS50261"/>
    </source>
</evidence>
<dbReference type="Pfam" id="PF01392">
    <property type="entry name" value="Fz"/>
    <property type="match status" value="1"/>
</dbReference>
<feature type="region of interest" description="Disordered" evidence="14">
    <location>
        <begin position="1"/>
        <end position="29"/>
    </location>
</feature>
<evidence type="ECO:0000256" key="8">
    <source>
        <dbReference type="ARBA" id="ARBA00022989"/>
    </source>
</evidence>
<feature type="transmembrane region" description="Helical" evidence="15">
    <location>
        <begin position="468"/>
        <end position="495"/>
    </location>
</feature>
<keyword evidence="10 13" id="KW-1015">Disulfide bond</keyword>
<name>A0AAD4MTL8_9BILA</name>
<dbReference type="PANTHER" id="PTHR11309">
    <property type="entry name" value="FRIZZLED"/>
    <property type="match status" value="1"/>
</dbReference>
<evidence type="ECO:0000256" key="6">
    <source>
        <dbReference type="ARBA" id="ARBA00022692"/>
    </source>
</evidence>
<feature type="disulfide bond" evidence="13">
    <location>
        <begin position="73"/>
        <end position="134"/>
    </location>
</feature>
<dbReference type="GO" id="GO:0097475">
    <property type="term" value="P:motor neuron migration"/>
    <property type="evidence" value="ECO:0007669"/>
    <property type="project" value="UniProtKB-ARBA"/>
</dbReference>
<evidence type="ECO:0000256" key="2">
    <source>
        <dbReference type="ARBA" id="ARBA00008077"/>
    </source>
</evidence>
<dbReference type="PROSITE" id="PS50038">
    <property type="entry name" value="FZ"/>
    <property type="match status" value="1"/>
</dbReference>
<keyword evidence="5" id="KW-0879">Wnt signaling pathway</keyword>
<dbReference type="SMART" id="SM00063">
    <property type="entry name" value="FRI"/>
    <property type="match status" value="1"/>
</dbReference>
<evidence type="ECO:0000256" key="9">
    <source>
        <dbReference type="ARBA" id="ARBA00023136"/>
    </source>
</evidence>
<dbReference type="InterPro" id="IPR036790">
    <property type="entry name" value="Frizzled_dom_sf"/>
</dbReference>
<comment type="similarity">
    <text evidence="2">Belongs to the G-protein coupled receptor Fz/Smo family.</text>
</comment>
<evidence type="ECO:0000256" key="1">
    <source>
        <dbReference type="ARBA" id="ARBA00004651"/>
    </source>
</evidence>
<dbReference type="InterPro" id="IPR017981">
    <property type="entry name" value="GPCR_2-like_7TM"/>
</dbReference>
<proteinExistence type="inferred from homology"/>
<dbReference type="FunFam" id="1.10.2000.10:FF:000016">
    <property type="entry name" value="Frizzled"/>
    <property type="match status" value="1"/>
</dbReference>
<reference evidence="18" key="1">
    <citation type="submission" date="2022-01" db="EMBL/GenBank/DDBJ databases">
        <title>Genome Sequence Resource for Two Populations of Ditylenchus destructor, the Migratory Endoparasitic Phytonematode.</title>
        <authorList>
            <person name="Zhang H."/>
            <person name="Lin R."/>
            <person name="Xie B."/>
        </authorList>
    </citation>
    <scope>NUCLEOTIDE SEQUENCE</scope>
    <source>
        <strain evidence="18">BazhouSP</strain>
    </source>
</reference>
<keyword evidence="19" id="KW-1185">Reference proteome</keyword>
<feature type="disulfide bond" evidence="13">
    <location>
        <begin position="149"/>
        <end position="173"/>
    </location>
</feature>
<dbReference type="Pfam" id="PF01534">
    <property type="entry name" value="Frizzled"/>
    <property type="match status" value="1"/>
</dbReference>
<organism evidence="18 19">
    <name type="scientific">Ditylenchus destructor</name>
    <dbReference type="NCBI Taxonomy" id="166010"/>
    <lineage>
        <taxon>Eukaryota</taxon>
        <taxon>Metazoa</taxon>
        <taxon>Ecdysozoa</taxon>
        <taxon>Nematoda</taxon>
        <taxon>Chromadorea</taxon>
        <taxon>Rhabditida</taxon>
        <taxon>Tylenchina</taxon>
        <taxon>Tylenchomorpha</taxon>
        <taxon>Sphaerularioidea</taxon>
        <taxon>Anguinidae</taxon>
        <taxon>Anguininae</taxon>
        <taxon>Ditylenchus</taxon>
    </lineage>
</organism>
<keyword evidence="9 15" id="KW-0472">Membrane</keyword>
<dbReference type="EMBL" id="JAKKPZ010000053">
    <property type="protein sequence ID" value="KAI1705757.1"/>
    <property type="molecule type" value="Genomic_DNA"/>
</dbReference>
<feature type="transmembrane region" description="Helical" evidence="15">
    <location>
        <begin position="567"/>
        <end position="590"/>
    </location>
</feature>
<dbReference type="Proteomes" id="UP001201812">
    <property type="component" value="Unassembled WGS sequence"/>
</dbReference>
<keyword evidence="11" id="KW-0675">Receptor</keyword>
<feature type="transmembrane region" description="Helical" evidence="15">
    <location>
        <begin position="289"/>
        <end position="310"/>
    </location>
</feature>
<dbReference type="GO" id="GO:0017147">
    <property type="term" value="F:Wnt-protein binding"/>
    <property type="evidence" value="ECO:0007669"/>
    <property type="project" value="TreeGrafter"/>
</dbReference>
<evidence type="ECO:0000256" key="12">
    <source>
        <dbReference type="ARBA" id="ARBA00023180"/>
    </source>
</evidence>
<dbReference type="GO" id="GO:0060070">
    <property type="term" value="P:canonical Wnt signaling pathway"/>
    <property type="evidence" value="ECO:0007669"/>
    <property type="project" value="TreeGrafter"/>
</dbReference>
<dbReference type="GO" id="GO:1905485">
    <property type="term" value="P:positive regulation of motor neuron migration"/>
    <property type="evidence" value="ECO:0007669"/>
    <property type="project" value="UniProtKB-ARBA"/>
</dbReference>
<accession>A0AAD4MTL8</accession>
<dbReference type="Gene3D" id="1.10.2000.10">
    <property type="entry name" value="Frizzled cysteine-rich domain"/>
    <property type="match status" value="1"/>
</dbReference>
<sequence>MWGPLTNPLLSSGTPESSRPKPHRTPKTRQLSNPLALLLLLFCISQTFLQIHAYRADAGLLDSYSAAGKKKRCEPITIPLCQGIGYNMTSYPNSYGHERQEEAGLEVHQFYPLVEVGCYKHLKFFLCSMYTPLCQDNYDLAVMPCREVCIEARKNCAPLMQQYGFKWPATLACDQLPRKSEQETTGQICAAPPDIPENPKPDSASNEIMSGKKTSSGRSKSKNKPQSSIVPPEMVGIDVVDEQCQCRCVLPFQITTHRTGQIHNVSNCGYTCRAEVVEGKQDANFLNTWISIWSGICLALSIFTVLTFLTDMGRFPYPERPIFFLSICQMMVSIGFLLRVVYGHESVGCDGTGLLWNFMTSVLPNHATNPATSVPSNSPSVCILSFILIYFFGMAASTWWVVLTLSWVLAAVPHWSTEWIAKYSTYFHWFAWMLPALQTIVVYAFGAVDGDPVLGICYVGNTNVTNLRVFVLAPLVIYFTVGVLFLSVGFLNLWGIRSNLKKTHPGVDKTSKLTQLMSKIGVFSVLYTVPAVFVILVLFYEQYYRPIWEQARLCPCAPQVQQNNNTVLLLALIKSASMLVVGWTSGVWIVSAKTLQSWRRTFCCCFCCCVDDETANIRQGYYPANNGRYHQDDIIVHNHPGTLQYGNEHHSLNRPYHQLIGHGPVVSMNGSMHYATSNGKGGYGITVPAGDIIYTAKPRGNHTDTSMSSPMTYATNGTMRQQQAVLPENV</sequence>
<feature type="domain" description="G-protein coupled receptors family 2 profile 2" evidence="17">
    <location>
        <begin position="283"/>
        <end position="597"/>
    </location>
</feature>
<evidence type="ECO:0000256" key="14">
    <source>
        <dbReference type="SAM" id="MobiDB-lite"/>
    </source>
</evidence>
<keyword evidence="12" id="KW-0325">Glycoprotein</keyword>
<dbReference type="PROSITE" id="PS50261">
    <property type="entry name" value="G_PROTEIN_RECEP_F2_4"/>
    <property type="match status" value="1"/>
</dbReference>
<dbReference type="InterPro" id="IPR000539">
    <property type="entry name" value="Frizzled/Smoothened_7TM"/>
</dbReference>
<keyword evidence="7" id="KW-0732">Signal</keyword>
<keyword evidence="3" id="KW-0217">Developmental protein</keyword>
<dbReference type="CDD" id="cd15035">
    <property type="entry name" value="7tmF_FZD5_FZD8-like"/>
    <property type="match status" value="1"/>
</dbReference>
<evidence type="ECO:0000313" key="19">
    <source>
        <dbReference type="Proteomes" id="UP001201812"/>
    </source>
</evidence>
<feature type="transmembrane region" description="Helical" evidence="15">
    <location>
        <begin position="429"/>
        <end position="448"/>
    </location>
</feature>
<evidence type="ECO:0000256" key="7">
    <source>
        <dbReference type="ARBA" id="ARBA00022729"/>
    </source>
</evidence>
<dbReference type="PRINTS" id="PR00489">
    <property type="entry name" value="FRIZZLED"/>
</dbReference>
<evidence type="ECO:0000256" key="15">
    <source>
        <dbReference type="SAM" id="Phobius"/>
    </source>
</evidence>
<feature type="disulfide bond" evidence="13">
    <location>
        <begin position="118"/>
        <end position="156"/>
    </location>
</feature>